<evidence type="ECO:0000259" key="7">
    <source>
        <dbReference type="Pfam" id="PF21050"/>
    </source>
</evidence>
<name>A0A6A4WM58_AMPAM</name>
<dbReference type="OrthoDB" id="10264062at2759"/>
<accession>A0A6A4WM58</accession>
<comment type="subcellular location">
    <subcellularLocation>
        <location evidence="2">Cytoplasm</location>
        <location evidence="2">Cytoskeleton</location>
        <location evidence="2">Cilium basal body</location>
    </subcellularLocation>
    <subcellularLocation>
        <location evidence="1">Cytoplasm</location>
        <location evidence="1">Cytoskeleton</location>
        <location evidence="1">Microtubule organizing center</location>
        <location evidence="1">Centrosome</location>
        <location evidence="1">Centriole</location>
    </subcellularLocation>
</comment>
<keyword evidence="5" id="KW-0966">Cell projection</keyword>
<dbReference type="Pfam" id="PF23138">
    <property type="entry name" value="CTLH_Armc9"/>
    <property type="match status" value="1"/>
</dbReference>
<dbReference type="Proteomes" id="UP000440578">
    <property type="component" value="Unassembled WGS sequence"/>
</dbReference>
<feature type="region of interest" description="Disordered" evidence="6">
    <location>
        <begin position="221"/>
        <end position="241"/>
    </location>
</feature>
<dbReference type="PROSITE" id="PS50896">
    <property type="entry name" value="LISH"/>
    <property type="match status" value="1"/>
</dbReference>
<organism evidence="9 10">
    <name type="scientific">Amphibalanus amphitrite</name>
    <name type="common">Striped barnacle</name>
    <name type="synonym">Balanus amphitrite</name>
    <dbReference type="NCBI Taxonomy" id="1232801"/>
    <lineage>
        <taxon>Eukaryota</taxon>
        <taxon>Metazoa</taxon>
        <taxon>Ecdysozoa</taxon>
        <taxon>Arthropoda</taxon>
        <taxon>Crustacea</taxon>
        <taxon>Multicrustacea</taxon>
        <taxon>Cirripedia</taxon>
        <taxon>Thoracica</taxon>
        <taxon>Thoracicalcarea</taxon>
        <taxon>Balanomorpha</taxon>
        <taxon>Balanoidea</taxon>
        <taxon>Balanidae</taxon>
        <taxon>Amphibalaninae</taxon>
        <taxon>Amphibalanus</taxon>
    </lineage>
</organism>
<dbReference type="InterPro" id="IPR006594">
    <property type="entry name" value="LisH"/>
</dbReference>
<dbReference type="InterPro" id="IPR056327">
    <property type="entry name" value="ARMC9_CTLH-like_dom"/>
</dbReference>
<feature type="region of interest" description="Disordered" evidence="6">
    <location>
        <begin position="1069"/>
        <end position="1149"/>
    </location>
</feature>
<dbReference type="GO" id="GO:0005814">
    <property type="term" value="C:centriole"/>
    <property type="evidence" value="ECO:0007669"/>
    <property type="project" value="UniProtKB-SubCell"/>
</dbReference>
<feature type="region of interest" description="Disordered" evidence="6">
    <location>
        <begin position="1171"/>
        <end position="1203"/>
    </location>
</feature>
<feature type="compositionally biased region" description="Polar residues" evidence="6">
    <location>
        <begin position="49"/>
        <end position="59"/>
    </location>
</feature>
<dbReference type="InterPro" id="IPR011989">
    <property type="entry name" value="ARM-like"/>
</dbReference>
<gene>
    <name evidence="9" type="primary">ARMC9</name>
    <name evidence="9" type="ORF">FJT64_021421</name>
</gene>
<dbReference type="PANTHER" id="PTHR14881">
    <property type="entry name" value="LISH DOMAIN-CONTAINING PROTEIN ARMC9"/>
    <property type="match status" value="1"/>
</dbReference>
<dbReference type="GO" id="GO:0097542">
    <property type="term" value="C:ciliary tip"/>
    <property type="evidence" value="ECO:0007669"/>
    <property type="project" value="TreeGrafter"/>
</dbReference>
<feature type="domain" description="LisH" evidence="7">
    <location>
        <begin position="645"/>
        <end position="763"/>
    </location>
</feature>
<keyword evidence="4" id="KW-0970">Cilium biogenesis/degradation</keyword>
<feature type="compositionally biased region" description="Basic and acidic residues" evidence="6">
    <location>
        <begin position="944"/>
        <end position="956"/>
    </location>
</feature>
<feature type="compositionally biased region" description="Basic residues" evidence="6">
    <location>
        <begin position="226"/>
        <end position="238"/>
    </location>
</feature>
<feature type="compositionally biased region" description="Basic and acidic residues" evidence="6">
    <location>
        <begin position="875"/>
        <end position="894"/>
    </location>
</feature>
<dbReference type="Gene3D" id="1.25.10.10">
    <property type="entry name" value="Leucine-rich Repeat Variant"/>
    <property type="match status" value="1"/>
</dbReference>
<comment type="caution">
    <text evidence="9">The sequence shown here is derived from an EMBL/GenBank/DDBJ whole genome shotgun (WGS) entry which is preliminary data.</text>
</comment>
<feature type="compositionally biased region" description="Low complexity" evidence="6">
    <location>
        <begin position="1069"/>
        <end position="1100"/>
    </location>
</feature>
<dbReference type="GO" id="GO:0060271">
    <property type="term" value="P:cilium assembly"/>
    <property type="evidence" value="ECO:0007669"/>
    <property type="project" value="InterPro"/>
</dbReference>
<dbReference type="PANTHER" id="PTHR14881:SF4">
    <property type="entry name" value="LISH DOMAIN-CONTAINING PROTEIN ARMC9"/>
    <property type="match status" value="1"/>
</dbReference>
<evidence type="ECO:0000259" key="8">
    <source>
        <dbReference type="Pfam" id="PF23138"/>
    </source>
</evidence>
<dbReference type="EMBL" id="VIIS01000597">
    <property type="protein sequence ID" value="KAF0307173.1"/>
    <property type="molecule type" value="Genomic_DNA"/>
</dbReference>
<proteinExistence type="predicted"/>
<evidence type="ECO:0000256" key="6">
    <source>
        <dbReference type="SAM" id="MobiDB-lite"/>
    </source>
</evidence>
<feature type="compositionally biased region" description="Polar residues" evidence="6">
    <location>
        <begin position="963"/>
        <end position="974"/>
    </location>
</feature>
<feature type="region of interest" description="Disordered" evidence="6">
    <location>
        <begin position="37"/>
        <end position="59"/>
    </location>
</feature>
<protein>
    <recommendedName>
        <fullName evidence="3">LisH domain-containing protein ARMC9</fullName>
    </recommendedName>
</protein>
<dbReference type="AlphaFoldDB" id="A0A6A4WM58"/>
<dbReference type="SUPFAM" id="SSF48371">
    <property type="entry name" value="ARM repeat"/>
    <property type="match status" value="1"/>
</dbReference>
<feature type="compositionally biased region" description="Low complexity" evidence="6">
    <location>
        <begin position="1041"/>
        <end position="1057"/>
    </location>
</feature>
<feature type="compositionally biased region" description="Pro residues" evidence="6">
    <location>
        <begin position="1137"/>
        <end position="1147"/>
    </location>
</feature>
<dbReference type="InterPro" id="IPR016024">
    <property type="entry name" value="ARM-type_fold"/>
</dbReference>
<evidence type="ECO:0000256" key="5">
    <source>
        <dbReference type="ARBA" id="ARBA00023273"/>
    </source>
</evidence>
<reference evidence="9 10" key="1">
    <citation type="submission" date="2019-07" db="EMBL/GenBank/DDBJ databases">
        <title>Draft genome assembly of a fouling barnacle, Amphibalanus amphitrite (Darwin, 1854): The first reference genome for Thecostraca.</title>
        <authorList>
            <person name="Kim W."/>
        </authorList>
    </citation>
    <scope>NUCLEOTIDE SEQUENCE [LARGE SCALE GENOMIC DNA]</scope>
    <source>
        <strain evidence="9">SNU_AA5</strain>
        <tissue evidence="9">Soma without cirri and trophi</tissue>
    </source>
</reference>
<feature type="compositionally biased region" description="Polar residues" evidence="6">
    <location>
        <begin position="838"/>
        <end position="851"/>
    </location>
</feature>
<evidence type="ECO:0000313" key="9">
    <source>
        <dbReference type="EMBL" id="KAF0307173.1"/>
    </source>
</evidence>
<feature type="region of interest" description="Disordered" evidence="6">
    <location>
        <begin position="818"/>
        <end position="1057"/>
    </location>
</feature>
<evidence type="ECO:0000256" key="2">
    <source>
        <dbReference type="ARBA" id="ARBA00004120"/>
    </source>
</evidence>
<evidence type="ECO:0000313" key="10">
    <source>
        <dbReference type="Proteomes" id="UP000440578"/>
    </source>
</evidence>
<feature type="compositionally biased region" description="Polar residues" evidence="6">
    <location>
        <begin position="1003"/>
        <end position="1019"/>
    </location>
</feature>
<evidence type="ECO:0000256" key="4">
    <source>
        <dbReference type="ARBA" id="ARBA00022794"/>
    </source>
</evidence>
<sequence length="1203" mass="130765">MSELSDAEASVNGLVQEYLETAGLDQSAAAFSGECRRLGRPVQPPPPASSDTDSGSQEQSLALFDRGRRSAFFQASSGRMTLLESVTPAPVLQGVQYRRLEFLLNVYFAVYPLRRSRQSGSAAGYMTAFSHGVAEDEDQLVAALEEMMPAVSSADIAAAGLEDDEVKALISQIPQRWPSKLREVPPVLKPYFSPSELLHGRQLRTSLENAVVQSSDCRGDGAIQQHVRKKQRKMKRYHDRTARKPDIKFPEEAGENRLTSLICFLTTPAAAPRLSAWRQPREERLSGLTSFLTAPEAALGPSQWRQATAEWPKSTDYLENKGKQLAGNEELLPFFALPYIPDPSKHPSFRQLFQDEWAESLRSEVSSFVHEMTSGAGSPSRLVQLYLSRDLLARQAHHLLVRSHDRLLETQRHYKRLRRRHLRLQEDYRRLIGVTGELTSALEMSVREGGVDLEATLGACCQIFPQLFSKTIQQHATDQNKSSPELILRQSVARHQADSVLPAAARFPLDLAAVRHHLSEDSGRAKALLLQALRRRVTRSSSRLEVVEEYVDGDLVGLRHVDDYTRHVLSELTPPEPHVVQQSWARLLNCMASFGAGRTYLCGHQPLLDTLLKVLQYQKLDAVTLDMVLATLQKLSLRRAAQSRMIEWGMVEWLVGFLQDHAAIAPYTLEYGCALLMNLCLRTAGRQKCAPHVNSVLKLLTDLLGSSYAQVLPYVNGTLYSLLGQPEIRARATKLGLGQVLEYFMEQGSTDLRRQLEYIMRQYRGEGVDGAASDSEDGDEDIEDTEFLEEDIDGDDPVVAEAGELDGEELLATLALGSGIHRPPPEQASRQAEKEGSESPQLPGTSHSDSVLVTGREDSVSATATLPSSTPVTKSHSDAELARRPAAATERDRLPQIPAAAAASATVRPLPEVTPHRRRKNTSERGAVQRQTSKPPSQVAPLRLLERRPTLDEGKLTRALQGKTGNSGEASNSDSKSRRRETGPVKSPPTSDQSPQVRRRAAGSTSKPPEPQGRTSESAASAPKAPTDSHRQDPENKTSTSAPAAVSRKLAAAAALTSAVTPALAVTLTAGPLPGSEGGTAAQTAPPAPAAGQPAAQPPADGERAPATAAASVSTKESQPAGPQAQTTAGRAGAPSTAPPAPVPVVPPAVTDPLIQRLPVPAVSDYLAAFSSRPRIMRTPPPTANPQESQRDYQRDSVLPPID</sequence>
<evidence type="ECO:0000256" key="1">
    <source>
        <dbReference type="ARBA" id="ARBA00004114"/>
    </source>
</evidence>
<dbReference type="Pfam" id="PF21050">
    <property type="entry name" value="ARMC9_ARM"/>
    <property type="match status" value="1"/>
</dbReference>
<dbReference type="InterPro" id="IPR048959">
    <property type="entry name" value="ARMC9_ARM_dom"/>
</dbReference>
<keyword evidence="10" id="KW-1185">Reference proteome</keyword>
<feature type="compositionally biased region" description="Low complexity" evidence="6">
    <location>
        <begin position="1127"/>
        <end position="1136"/>
    </location>
</feature>
<feature type="compositionally biased region" description="Basic and acidic residues" evidence="6">
    <location>
        <begin position="1027"/>
        <end position="1036"/>
    </location>
</feature>
<evidence type="ECO:0000256" key="3">
    <source>
        <dbReference type="ARBA" id="ARBA00021146"/>
    </source>
</evidence>
<feature type="domain" description="ARMC9 CTLH-like" evidence="8">
    <location>
        <begin position="305"/>
        <end position="373"/>
    </location>
</feature>
<feature type="compositionally biased region" description="Polar residues" evidence="6">
    <location>
        <begin position="860"/>
        <end position="874"/>
    </location>
</feature>
<dbReference type="GO" id="GO:0036064">
    <property type="term" value="C:ciliary basal body"/>
    <property type="evidence" value="ECO:0007669"/>
    <property type="project" value="InterPro"/>
</dbReference>
<dbReference type="InterPro" id="IPR040369">
    <property type="entry name" value="ARMC9"/>
</dbReference>